<reference evidence="2 3" key="1">
    <citation type="journal article" date="2009" name="Science">
        <title>Green evolution and dynamic adaptations revealed by genomes of the marine picoeukaryotes Micromonas.</title>
        <authorList>
            <person name="Worden A.Z."/>
            <person name="Lee J.H."/>
            <person name="Mock T."/>
            <person name="Rouze P."/>
            <person name="Simmons M.P."/>
            <person name="Aerts A.L."/>
            <person name="Allen A.E."/>
            <person name="Cuvelier M.L."/>
            <person name="Derelle E."/>
            <person name="Everett M.V."/>
            <person name="Foulon E."/>
            <person name="Grimwood J."/>
            <person name="Gundlach H."/>
            <person name="Henrissat B."/>
            <person name="Napoli C."/>
            <person name="McDonald S.M."/>
            <person name="Parker M.S."/>
            <person name="Rombauts S."/>
            <person name="Salamov A."/>
            <person name="Von Dassow P."/>
            <person name="Badger J.H."/>
            <person name="Coutinho P.M."/>
            <person name="Demir E."/>
            <person name="Dubchak I."/>
            <person name="Gentemann C."/>
            <person name="Eikrem W."/>
            <person name="Gready J.E."/>
            <person name="John U."/>
            <person name="Lanier W."/>
            <person name="Lindquist E.A."/>
            <person name="Lucas S."/>
            <person name="Mayer K.F."/>
            <person name="Moreau H."/>
            <person name="Not F."/>
            <person name="Otillar R."/>
            <person name="Panaud O."/>
            <person name="Pangilinan J."/>
            <person name="Paulsen I."/>
            <person name="Piegu B."/>
            <person name="Poliakov A."/>
            <person name="Robbens S."/>
            <person name="Schmutz J."/>
            <person name="Toulza E."/>
            <person name="Wyss T."/>
            <person name="Zelensky A."/>
            <person name="Zhou K."/>
            <person name="Armbrust E.V."/>
            <person name="Bhattacharya D."/>
            <person name="Goodenough U.W."/>
            <person name="Van de Peer Y."/>
            <person name="Grigoriev I.V."/>
        </authorList>
    </citation>
    <scope>NUCLEOTIDE SEQUENCE [LARGE SCALE GENOMIC DNA]</scope>
    <source>
        <strain evidence="2 3">CCMP1545</strain>
    </source>
</reference>
<feature type="transmembrane region" description="Helical" evidence="1">
    <location>
        <begin position="31"/>
        <end position="50"/>
    </location>
</feature>
<gene>
    <name evidence="2" type="ORF">MICPUCDRAFT_53663</name>
</gene>
<dbReference type="GeneID" id="9689327"/>
<protein>
    <submittedName>
        <fullName evidence="2">Predicted protein</fullName>
    </submittedName>
</protein>
<dbReference type="KEGG" id="mpp:MICPUCDRAFT_53663"/>
<name>C1N7E5_MICPC</name>
<evidence type="ECO:0000313" key="3">
    <source>
        <dbReference type="Proteomes" id="UP000001876"/>
    </source>
</evidence>
<accession>C1N7E5</accession>
<dbReference type="AlphaFoldDB" id="C1N7E5"/>
<evidence type="ECO:0000313" key="2">
    <source>
        <dbReference type="EMBL" id="EEH52094.1"/>
    </source>
</evidence>
<keyword evidence="1" id="KW-0812">Transmembrane</keyword>
<keyword evidence="3" id="KW-1185">Reference proteome</keyword>
<dbReference type="EMBL" id="GG663749">
    <property type="protein sequence ID" value="EEH52094.1"/>
    <property type="molecule type" value="Genomic_DNA"/>
</dbReference>
<evidence type="ECO:0000256" key="1">
    <source>
        <dbReference type="SAM" id="Phobius"/>
    </source>
</evidence>
<organism evidence="3">
    <name type="scientific">Micromonas pusilla (strain CCMP1545)</name>
    <name type="common">Picoplanktonic green alga</name>
    <dbReference type="NCBI Taxonomy" id="564608"/>
    <lineage>
        <taxon>Eukaryota</taxon>
        <taxon>Viridiplantae</taxon>
        <taxon>Chlorophyta</taxon>
        <taxon>Mamiellophyceae</taxon>
        <taxon>Mamiellales</taxon>
        <taxon>Mamiellaceae</taxon>
        <taxon>Micromonas</taxon>
    </lineage>
</organism>
<keyword evidence="1" id="KW-0472">Membrane</keyword>
<dbReference type="Proteomes" id="UP000001876">
    <property type="component" value="Unassembled WGS sequence"/>
</dbReference>
<keyword evidence="1" id="KW-1133">Transmembrane helix</keyword>
<proteinExistence type="predicted"/>
<dbReference type="RefSeq" id="XP_003063721.1">
    <property type="nucleotide sequence ID" value="XM_003063675.1"/>
</dbReference>
<sequence>MRRRKSLRIGVHHVNAVVWEPVYRTRLIGEIFALFVVVVVFAFFAFFAFASQQSLRVRERARRGRAPVVVHVDGLERHVDVLERVRESRARESTRGGGRDVRVVVVTLRAVLYER</sequence>